<accession>A0AAN5D9M4</accession>
<organism evidence="1 2">
    <name type="scientific">Pristionchus mayeri</name>
    <dbReference type="NCBI Taxonomy" id="1317129"/>
    <lineage>
        <taxon>Eukaryota</taxon>
        <taxon>Metazoa</taxon>
        <taxon>Ecdysozoa</taxon>
        <taxon>Nematoda</taxon>
        <taxon>Chromadorea</taxon>
        <taxon>Rhabditida</taxon>
        <taxon>Rhabditina</taxon>
        <taxon>Diplogasteromorpha</taxon>
        <taxon>Diplogasteroidea</taxon>
        <taxon>Neodiplogasteridae</taxon>
        <taxon>Pristionchus</taxon>
    </lineage>
</organism>
<dbReference type="EMBL" id="BTRK01000006">
    <property type="protein sequence ID" value="GMR58625.1"/>
    <property type="molecule type" value="Genomic_DNA"/>
</dbReference>
<dbReference type="Proteomes" id="UP001328107">
    <property type="component" value="Unassembled WGS sequence"/>
</dbReference>
<protein>
    <submittedName>
        <fullName evidence="1">Uncharacterized protein</fullName>
    </submittedName>
</protein>
<gene>
    <name evidence="1" type="ORF">PMAYCL1PPCAC_28820</name>
</gene>
<sequence>MQDEEWNEASVSIRERGGNKFVSRMFDDPTETGISLTISDYELSHLKLISVHRGKVIYVAEGTSEWKEASVRDMDERVIIVNLPHEEEGHPHCSLYAQDSSPFIYISDCEILYVLHSETREFLPILRTREVFIHYIVGVHEGELTCVGLMNDE</sequence>
<evidence type="ECO:0000313" key="1">
    <source>
        <dbReference type="EMBL" id="GMR58625.1"/>
    </source>
</evidence>
<keyword evidence="2" id="KW-1185">Reference proteome</keyword>
<name>A0AAN5D9M4_9BILA</name>
<proteinExistence type="predicted"/>
<dbReference type="AlphaFoldDB" id="A0AAN5D9M4"/>
<comment type="caution">
    <text evidence="1">The sequence shown here is derived from an EMBL/GenBank/DDBJ whole genome shotgun (WGS) entry which is preliminary data.</text>
</comment>
<feature type="non-terminal residue" evidence="1">
    <location>
        <position position="153"/>
    </location>
</feature>
<evidence type="ECO:0000313" key="2">
    <source>
        <dbReference type="Proteomes" id="UP001328107"/>
    </source>
</evidence>
<reference evidence="2" key="1">
    <citation type="submission" date="2022-10" db="EMBL/GenBank/DDBJ databases">
        <title>Genome assembly of Pristionchus species.</title>
        <authorList>
            <person name="Yoshida K."/>
            <person name="Sommer R.J."/>
        </authorList>
    </citation>
    <scope>NUCLEOTIDE SEQUENCE [LARGE SCALE GENOMIC DNA]</scope>
    <source>
        <strain evidence="2">RS5460</strain>
    </source>
</reference>